<evidence type="ECO:0000259" key="2">
    <source>
        <dbReference type="Pfam" id="PF07885"/>
    </source>
</evidence>
<comment type="caution">
    <text evidence="3">The sequence shown here is derived from an EMBL/GenBank/DDBJ whole genome shotgun (WGS) entry which is preliminary data.</text>
</comment>
<feature type="transmembrane region" description="Helical" evidence="1">
    <location>
        <begin position="114"/>
        <end position="138"/>
    </location>
</feature>
<feature type="transmembrane region" description="Helical" evidence="1">
    <location>
        <begin position="184"/>
        <end position="205"/>
    </location>
</feature>
<feature type="transmembrane region" description="Helical" evidence="1">
    <location>
        <begin position="9"/>
        <end position="27"/>
    </location>
</feature>
<name>A0ABV6LYB4_9ACTN</name>
<dbReference type="InterPro" id="IPR013099">
    <property type="entry name" value="K_chnl_dom"/>
</dbReference>
<sequence>MDRSRPPHFGALLAAITMLYVLVIAAGRSDAAAPLRVLVLGAALVLAARVAGHRRWIRASLTAAVAAVAFSVAAVVAGGVRLATALTSAATVVLVCATIAAVAVTVVRGRRIDVQAVAGALATYLLLALLFSGLHQMVAAILGGPYLTGIDRVDDASAFLYFSVITLTTVGYGDIVPASDAARAVAVAEALTGQLYLVSIVAAVVTRWTPRTPPPAPPAA</sequence>
<protein>
    <submittedName>
        <fullName evidence="3">Ion channel</fullName>
    </submittedName>
</protein>
<reference evidence="3 4" key="1">
    <citation type="submission" date="2024-09" db="EMBL/GenBank/DDBJ databases">
        <authorList>
            <person name="Sun Q."/>
            <person name="Mori K."/>
        </authorList>
    </citation>
    <scope>NUCLEOTIDE SEQUENCE [LARGE SCALE GENOMIC DNA]</scope>
    <source>
        <strain evidence="3 4">TBRC 3947</strain>
    </source>
</reference>
<evidence type="ECO:0000313" key="3">
    <source>
        <dbReference type="EMBL" id="MFC0527423.1"/>
    </source>
</evidence>
<dbReference type="Pfam" id="PF07885">
    <property type="entry name" value="Ion_trans_2"/>
    <property type="match status" value="1"/>
</dbReference>
<evidence type="ECO:0000313" key="4">
    <source>
        <dbReference type="Proteomes" id="UP001589867"/>
    </source>
</evidence>
<gene>
    <name evidence="3" type="ORF">ACFFIA_07105</name>
</gene>
<feature type="domain" description="Potassium channel" evidence="2">
    <location>
        <begin position="154"/>
        <end position="206"/>
    </location>
</feature>
<proteinExistence type="predicted"/>
<keyword evidence="4" id="KW-1185">Reference proteome</keyword>
<evidence type="ECO:0000256" key="1">
    <source>
        <dbReference type="SAM" id="Phobius"/>
    </source>
</evidence>
<feature type="transmembrane region" description="Helical" evidence="1">
    <location>
        <begin position="86"/>
        <end position="107"/>
    </location>
</feature>
<keyword evidence="1" id="KW-0812">Transmembrane</keyword>
<feature type="transmembrane region" description="Helical" evidence="1">
    <location>
        <begin position="33"/>
        <end position="52"/>
    </location>
</feature>
<organism evidence="3 4">
    <name type="scientific">Phytohabitans kaempferiae</name>
    <dbReference type="NCBI Taxonomy" id="1620943"/>
    <lineage>
        <taxon>Bacteria</taxon>
        <taxon>Bacillati</taxon>
        <taxon>Actinomycetota</taxon>
        <taxon>Actinomycetes</taxon>
        <taxon>Micromonosporales</taxon>
        <taxon>Micromonosporaceae</taxon>
    </lineage>
</organism>
<dbReference type="RefSeq" id="WP_377247304.1">
    <property type="nucleotide sequence ID" value="NZ_JBHLUH010000009.1"/>
</dbReference>
<dbReference type="Proteomes" id="UP001589867">
    <property type="component" value="Unassembled WGS sequence"/>
</dbReference>
<dbReference type="SUPFAM" id="SSF81324">
    <property type="entry name" value="Voltage-gated potassium channels"/>
    <property type="match status" value="1"/>
</dbReference>
<keyword evidence="1" id="KW-1133">Transmembrane helix</keyword>
<feature type="transmembrane region" description="Helical" evidence="1">
    <location>
        <begin position="59"/>
        <end position="80"/>
    </location>
</feature>
<keyword evidence="1" id="KW-0472">Membrane</keyword>
<feature type="transmembrane region" description="Helical" evidence="1">
    <location>
        <begin position="158"/>
        <end position="177"/>
    </location>
</feature>
<accession>A0ABV6LYB4</accession>
<dbReference type="Gene3D" id="1.10.287.70">
    <property type="match status" value="1"/>
</dbReference>
<dbReference type="EMBL" id="JBHLUH010000009">
    <property type="protein sequence ID" value="MFC0527423.1"/>
    <property type="molecule type" value="Genomic_DNA"/>
</dbReference>